<dbReference type="AlphaFoldDB" id="Q4SRF0"/>
<sequence length="101" mass="10790">MVPPAGPDLSKQAPLVQQGCSLLPRTGPPQAWPPPSPGPNYGRSQGVTMQRLLRQPPEGPQGPNLSPEATASFWRRTDGGDERSVGQEVKVDLAKPRGSDR</sequence>
<feature type="compositionally biased region" description="Pro residues" evidence="1">
    <location>
        <begin position="26"/>
        <end position="38"/>
    </location>
</feature>
<dbReference type="EMBL" id="CAAE01014527">
    <property type="protein sequence ID" value="CAF96782.1"/>
    <property type="molecule type" value="Genomic_DNA"/>
</dbReference>
<comment type="caution">
    <text evidence="2">The sequence shown here is derived from an EMBL/GenBank/DDBJ whole genome shotgun (WGS) entry which is preliminary data.</text>
</comment>
<organism evidence="2">
    <name type="scientific">Tetraodon nigroviridis</name>
    <name type="common">Spotted green pufferfish</name>
    <name type="synonym">Chelonodon nigroviridis</name>
    <dbReference type="NCBI Taxonomy" id="99883"/>
    <lineage>
        <taxon>Eukaryota</taxon>
        <taxon>Metazoa</taxon>
        <taxon>Chordata</taxon>
        <taxon>Craniata</taxon>
        <taxon>Vertebrata</taxon>
        <taxon>Euteleostomi</taxon>
        <taxon>Actinopterygii</taxon>
        <taxon>Neopterygii</taxon>
        <taxon>Teleostei</taxon>
        <taxon>Neoteleostei</taxon>
        <taxon>Acanthomorphata</taxon>
        <taxon>Eupercaria</taxon>
        <taxon>Tetraodontiformes</taxon>
        <taxon>Tetradontoidea</taxon>
        <taxon>Tetraodontidae</taxon>
        <taxon>Tetraodon</taxon>
    </lineage>
</organism>
<dbReference type="KEGG" id="tng:GSTEN00013945G001"/>
<proteinExistence type="predicted"/>
<feature type="compositionally biased region" description="Basic and acidic residues" evidence="1">
    <location>
        <begin position="75"/>
        <end position="101"/>
    </location>
</feature>
<evidence type="ECO:0000313" key="2">
    <source>
        <dbReference type="EMBL" id="CAF96782.1"/>
    </source>
</evidence>
<reference evidence="2" key="2">
    <citation type="submission" date="2004-02" db="EMBL/GenBank/DDBJ databases">
        <authorList>
            <consortium name="Genoscope"/>
            <consortium name="Whitehead Institute Centre for Genome Research"/>
        </authorList>
    </citation>
    <scope>NUCLEOTIDE SEQUENCE</scope>
</reference>
<feature type="region of interest" description="Disordered" evidence="1">
    <location>
        <begin position="20"/>
        <end position="101"/>
    </location>
</feature>
<protein>
    <submittedName>
        <fullName evidence="2">(spotted green pufferfish) hypothetical protein</fullName>
    </submittedName>
</protein>
<accession>Q4SRF0</accession>
<reference evidence="2" key="1">
    <citation type="journal article" date="2004" name="Nature">
        <title>Genome duplication in the teleost fish Tetraodon nigroviridis reveals the early vertebrate proto-karyotype.</title>
        <authorList>
            <person name="Jaillon O."/>
            <person name="Aury J.-M."/>
            <person name="Brunet F."/>
            <person name="Petit J.-L."/>
            <person name="Stange-Thomann N."/>
            <person name="Mauceli E."/>
            <person name="Bouneau L."/>
            <person name="Fischer C."/>
            <person name="Ozouf-Costaz C."/>
            <person name="Bernot A."/>
            <person name="Nicaud S."/>
            <person name="Jaffe D."/>
            <person name="Fisher S."/>
            <person name="Lutfalla G."/>
            <person name="Dossat C."/>
            <person name="Segurens B."/>
            <person name="Dasilva C."/>
            <person name="Salanoubat M."/>
            <person name="Levy M."/>
            <person name="Boudet N."/>
            <person name="Castellano S."/>
            <person name="Anthouard V."/>
            <person name="Jubin C."/>
            <person name="Castelli V."/>
            <person name="Katinka M."/>
            <person name="Vacherie B."/>
            <person name="Biemont C."/>
            <person name="Skalli Z."/>
            <person name="Cattolico L."/>
            <person name="Poulain J."/>
            <person name="De Berardinis V."/>
            <person name="Cruaud C."/>
            <person name="Duprat S."/>
            <person name="Brottier P."/>
            <person name="Coutanceau J.-P."/>
            <person name="Gouzy J."/>
            <person name="Parra G."/>
            <person name="Lardier G."/>
            <person name="Chapple C."/>
            <person name="McKernan K.J."/>
            <person name="McEwan P."/>
            <person name="Bosak S."/>
            <person name="Kellis M."/>
            <person name="Volff J.-N."/>
            <person name="Guigo R."/>
            <person name="Zody M.C."/>
            <person name="Mesirov J."/>
            <person name="Lindblad-Toh K."/>
            <person name="Birren B."/>
            <person name="Nusbaum C."/>
            <person name="Kahn D."/>
            <person name="Robinson-Rechavi M."/>
            <person name="Laudet V."/>
            <person name="Schachter V."/>
            <person name="Quetier F."/>
            <person name="Saurin W."/>
            <person name="Scarpelli C."/>
            <person name="Wincker P."/>
            <person name="Lander E.S."/>
            <person name="Weissenbach J."/>
            <person name="Roest Crollius H."/>
        </authorList>
    </citation>
    <scope>NUCLEOTIDE SEQUENCE [LARGE SCALE GENOMIC DNA]</scope>
</reference>
<evidence type="ECO:0000256" key="1">
    <source>
        <dbReference type="SAM" id="MobiDB-lite"/>
    </source>
</evidence>
<name>Q4SRF0_TETNG</name>
<gene>
    <name evidence="2" type="ORF">GSTENG00013945001</name>
</gene>